<gene>
    <name evidence="2" type="primary">spoIIIAB</name>
    <name evidence="2" type="ORF">KQI88_14205</name>
</gene>
<organism evidence="2 3">
    <name type="scientific">Alkaliphilus flagellatus</name>
    <dbReference type="NCBI Taxonomy" id="2841507"/>
    <lineage>
        <taxon>Bacteria</taxon>
        <taxon>Bacillati</taxon>
        <taxon>Bacillota</taxon>
        <taxon>Clostridia</taxon>
        <taxon>Peptostreptococcales</taxon>
        <taxon>Natronincolaceae</taxon>
        <taxon>Alkaliphilus</taxon>
    </lineage>
</organism>
<keyword evidence="1" id="KW-0472">Membrane</keyword>
<keyword evidence="3" id="KW-1185">Reference proteome</keyword>
<name>A0ABS6G4Z7_9FIRM</name>
<accession>A0ABS6G4Z7</accession>
<keyword evidence="1" id="KW-0812">Transmembrane</keyword>
<proteinExistence type="predicted"/>
<dbReference type="RefSeq" id="WP_216418412.1">
    <property type="nucleotide sequence ID" value="NZ_JAHLQK010000005.1"/>
</dbReference>
<sequence length="173" mass="19540">MLLKVVYSIVIVCCSSLLGFIFANTYIERTKLLNSLLSTIQMLETEIVYGATPIPILLEKVGNKSRKEIGSIFFTAADLLSKKQGQTFEEIWHISVSKETAGTCFNKDDIEILLSLGKNLGISNCEDQTKHIRLIQEDLKRHYELSILEQGRNVKLFKNLGFLLGLSIIIILY</sequence>
<reference evidence="2 3" key="1">
    <citation type="submission" date="2021-06" db="EMBL/GenBank/DDBJ databases">
        <authorList>
            <person name="Sun Q."/>
            <person name="Li D."/>
        </authorList>
    </citation>
    <scope>NUCLEOTIDE SEQUENCE [LARGE SCALE GENOMIC DNA]</scope>
    <source>
        <strain evidence="2 3">MSJ-5</strain>
    </source>
</reference>
<evidence type="ECO:0000256" key="1">
    <source>
        <dbReference type="SAM" id="Phobius"/>
    </source>
</evidence>
<dbReference type="InterPro" id="IPR014198">
    <property type="entry name" value="Spore_III_AB"/>
</dbReference>
<feature type="transmembrane region" description="Helical" evidence="1">
    <location>
        <begin position="6"/>
        <end position="27"/>
    </location>
</feature>
<dbReference type="NCBIfam" id="TIGR02833">
    <property type="entry name" value="spore_III_AB"/>
    <property type="match status" value="1"/>
</dbReference>
<dbReference type="Pfam" id="PF09548">
    <property type="entry name" value="Spore_III_AB"/>
    <property type="match status" value="1"/>
</dbReference>
<dbReference type="PIRSF" id="PIRSF021435">
    <property type="entry name" value="SpoIIIAB"/>
    <property type="match status" value="1"/>
</dbReference>
<dbReference type="EMBL" id="JAHLQK010000005">
    <property type="protein sequence ID" value="MBU5677573.1"/>
    <property type="molecule type" value="Genomic_DNA"/>
</dbReference>
<protein>
    <submittedName>
        <fullName evidence="2">Stage III sporulation protein AB</fullName>
    </submittedName>
</protein>
<evidence type="ECO:0000313" key="3">
    <source>
        <dbReference type="Proteomes" id="UP000779508"/>
    </source>
</evidence>
<dbReference type="Proteomes" id="UP000779508">
    <property type="component" value="Unassembled WGS sequence"/>
</dbReference>
<keyword evidence="1" id="KW-1133">Transmembrane helix</keyword>
<evidence type="ECO:0000313" key="2">
    <source>
        <dbReference type="EMBL" id="MBU5677573.1"/>
    </source>
</evidence>
<comment type="caution">
    <text evidence="2">The sequence shown here is derived from an EMBL/GenBank/DDBJ whole genome shotgun (WGS) entry which is preliminary data.</text>
</comment>